<dbReference type="InterPro" id="IPR000477">
    <property type="entry name" value="RT_dom"/>
</dbReference>
<evidence type="ECO:0000259" key="1">
    <source>
        <dbReference type="PROSITE" id="PS50878"/>
    </source>
</evidence>
<dbReference type="CDD" id="cd01650">
    <property type="entry name" value="RT_nLTR_like"/>
    <property type="match status" value="1"/>
</dbReference>
<gene>
    <name evidence="2" type="ORF">RIMI_LOCUS4197833</name>
</gene>
<feature type="domain" description="Reverse transcriptase" evidence="1">
    <location>
        <begin position="89"/>
        <end position="353"/>
    </location>
</feature>
<proteinExistence type="predicted"/>
<dbReference type="SUPFAM" id="SSF56672">
    <property type="entry name" value="DNA/RNA polymerases"/>
    <property type="match status" value="1"/>
</dbReference>
<keyword evidence="3" id="KW-1185">Reference proteome</keyword>
<comment type="caution">
    <text evidence="2">The sequence shown here is derived from an EMBL/GenBank/DDBJ whole genome shotgun (WGS) entry which is preliminary data.</text>
</comment>
<accession>A0ABN9L0Q3</accession>
<sequence>MVVDDEEKANILNTFFSTVFTVENEMLGEIPRNNENPILRVTNLTQEEVRNRLNKIKIDKSPGPDGIHPRVLRELSNVIDKPLFLIFRDSIATGSVPQDWRIANVVPIFKKGSKSEPGNYRPVSLTSIVGKIFEGFLRDVILDYLNENNCLTPYQHGFMRNRSCQTNLISFYEEVSYRLDHGESLDVVYLDFSKAFDTVPHKRLVHKMRMLGLGENVCKWVSNWLSDRKQRVVINGIVSNWVAVTSGVPQGSILGPVLFNIFINDLVEGLHSKISIFADDTKLCKAVNTREDSILLQMDLDKLETWAERWQKRFNNDKCKVIHMGRRNQCHHYTLNGKPLDKSDREKDLGILVNDKLTWSSQCQAAAAKANRIMGTRLRKAILHSAGVYYGGQRMNFNPILQPACSQRTRLSDAPVQSRGLVTTEIKAKDIVLHHQSYCSKQAKERHVSGDVLGYVTPWNGHGYDVAKAFASKFTLISPVWLQIRRKGRQSYQVTGLHDIDQGWIKDIKKNSKSTQMVPRVLFDSWTYQDFESVFSSEDEIEDLSDALLQTAKRLQVAVYHQYRVRSNTKEMKTLQRGLVLLFIRGLLEASGKWPPEATRVQIEILAAIFLKLSATEISICACAACGGHFPESSGGPRLQEDGRRETGDALAVDTFLPQAS</sequence>
<dbReference type="InterPro" id="IPR017853">
    <property type="entry name" value="GH"/>
</dbReference>
<reference evidence="2" key="1">
    <citation type="submission" date="2023-07" db="EMBL/GenBank/DDBJ databases">
        <authorList>
            <person name="Stuckert A."/>
        </authorList>
    </citation>
    <scope>NUCLEOTIDE SEQUENCE</scope>
</reference>
<dbReference type="PROSITE" id="PS50878">
    <property type="entry name" value="RT_POL"/>
    <property type="match status" value="1"/>
</dbReference>
<dbReference type="SUPFAM" id="SSF51445">
    <property type="entry name" value="(Trans)glycosidases"/>
    <property type="match status" value="1"/>
</dbReference>
<dbReference type="Pfam" id="PF00078">
    <property type="entry name" value="RVT_1"/>
    <property type="match status" value="1"/>
</dbReference>
<dbReference type="EMBL" id="CAUEEQ010006645">
    <property type="protein sequence ID" value="CAJ0930371.1"/>
    <property type="molecule type" value="Genomic_DNA"/>
</dbReference>
<name>A0ABN9L0Q3_9NEOB</name>
<protein>
    <recommendedName>
        <fullName evidence="1">Reverse transcriptase domain-containing protein</fullName>
    </recommendedName>
</protein>
<dbReference type="PANTHER" id="PTHR33332">
    <property type="entry name" value="REVERSE TRANSCRIPTASE DOMAIN-CONTAINING PROTEIN"/>
    <property type="match status" value="1"/>
</dbReference>
<dbReference type="Gene3D" id="3.20.20.80">
    <property type="entry name" value="Glycosidases"/>
    <property type="match status" value="1"/>
</dbReference>
<dbReference type="Gene3D" id="1.10.8.360">
    <property type="entry name" value="3,6-anhydro-alpha-l-galactosidase"/>
    <property type="match status" value="1"/>
</dbReference>
<dbReference type="Proteomes" id="UP001176940">
    <property type="component" value="Unassembled WGS sequence"/>
</dbReference>
<dbReference type="InterPro" id="IPR043502">
    <property type="entry name" value="DNA/RNA_pol_sf"/>
</dbReference>
<organism evidence="2 3">
    <name type="scientific">Ranitomeya imitator</name>
    <name type="common">mimic poison frog</name>
    <dbReference type="NCBI Taxonomy" id="111125"/>
    <lineage>
        <taxon>Eukaryota</taxon>
        <taxon>Metazoa</taxon>
        <taxon>Chordata</taxon>
        <taxon>Craniata</taxon>
        <taxon>Vertebrata</taxon>
        <taxon>Euteleostomi</taxon>
        <taxon>Amphibia</taxon>
        <taxon>Batrachia</taxon>
        <taxon>Anura</taxon>
        <taxon>Neobatrachia</taxon>
        <taxon>Hyloidea</taxon>
        <taxon>Dendrobatidae</taxon>
        <taxon>Dendrobatinae</taxon>
        <taxon>Ranitomeya</taxon>
    </lineage>
</organism>
<evidence type="ECO:0000313" key="2">
    <source>
        <dbReference type="EMBL" id="CAJ0930371.1"/>
    </source>
</evidence>
<evidence type="ECO:0000313" key="3">
    <source>
        <dbReference type="Proteomes" id="UP001176940"/>
    </source>
</evidence>